<gene>
    <name evidence="2" type="ORF">DW944_02100</name>
</gene>
<name>A0A413RBH0_9FIRM</name>
<reference evidence="2 3" key="1">
    <citation type="submission" date="2018-08" db="EMBL/GenBank/DDBJ databases">
        <title>A genome reference for cultivated species of the human gut microbiota.</title>
        <authorList>
            <person name="Zou Y."/>
            <person name="Xue W."/>
            <person name="Luo G."/>
        </authorList>
    </citation>
    <scope>NUCLEOTIDE SEQUENCE [LARGE SCALE GENOMIC DNA]</scope>
    <source>
        <strain evidence="2 3">AM44-11BH</strain>
    </source>
</reference>
<keyword evidence="3" id="KW-1185">Reference proteome</keyword>
<feature type="chain" id="PRO_5038918356" evidence="1">
    <location>
        <begin position="23"/>
        <end position="397"/>
    </location>
</feature>
<dbReference type="EMBL" id="QSFD01000002">
    <property type="protein sequence ID" value="RHA19959.1"/>
    <property type="molecule type" value="Genomic_DNA"/>
</dbReference>
<keyword evidence="1" id="KW-0732">Signal</keyword>
<evidence type="ECO:0000313" key="2">
    <source>
        <dbReference type="EMBL" id="RHA19959.1"/>
    </source>
</evidence>
<accession>A0A413RBH0</accession>
<proteinExistence type="predicted"/>
<dbReference type="RefSeq" id="WP_117969435.1">
    <property type="nucleotide sequence ID" value="NZ_CAUFEU010000025.1"/>
</dbReference>
<evidence type="ECO:0000256" key="1">
    <source>
        <dbReference type="SAM" id="SignalP"/>
    </source>
</evidence>
<sequence length="397" mass="43366">MKKALSVVLSVALMATSIVVMPKETNAASTGKVTLTVEKLSIGQGLYTEPVQVTINNGDTVKTVIDRYMNDNTLNYYYSTTSGWYLTSILGADNSRVANIPNEIANMQDVYTYSYIGQDDGLLHEGKGISAPNTNKNLGNSDTALGEGDYWRMSGWVFTVNNSAVYSGKTFDREDGKDSTNPTVRNIYQSGDKVTVKNGDVIRVMFTLFGYGADVGVDTYQATGVSKINLADKTELLRAVGDVNSNKGYWTVYPNVNAAYSQAATVASQYNPSQATVNSAATALKNAIKSPQNPPVGTVKIKTAKNAKGKKIKLTLTKTAGVTGFRIKYGNNKKLKNKKKKKQQAVTVKTTKTTYTTKKITDIKKKKAYVKIRAYRIVNGKYVYGKWSAVKTVKVKK</sequence>
<dbReference type="AlphaFoldDB" id="A0A413RBH0"/>
<protein>
    <submittedName>
        <fullName evidence="2">Uncharacterized protein</fullName>
    </submittedName>
</protein>
<organism evidence="2 3">
    <name type="scientific">Eubacterium ventriosum</name>
    <dbReference type="NCBI Taxonomy" id="39496"/>
    <lineage>
        <taxon>Bacteria</taxon>
        <taxon>Bacillati</taxon>
        <taxon>Bacillota</taxon>
        <taxon>Clostridia</taxon>
        <taxon>Eubacteriales</taxon>
        <taxon>Eubacteriaceae</taxon>
        <taxon>Eubacterium</taxon>
    </lineage>
</organism>
<evidence type="ECO:0000313" key="3">
    <source>
        <dbReference type="Proteomes" id="UP000284779"/>
    </source>
</evidence>
<feature type="signal peptide" evidence="1">
    <location>
        <begin position="1"/>
        <end position="22"/>
    </location>
</feature>
<comment type="caution">
    <text evidence="2">The sequence shown here is derived from an EMBL/GenBank/DDBJ whole genome shotgun (WGS) entry which is preliminary data.</text>
</comment>
<dbReference type="Proteomes" id="UP000284779">
    <property type="component" value="Unassembled WGS sequence"/>
</dbReference>